<evidence type="ECO:0000259" key="9">
    <source>
        <dbReference type="SMART" id="SM00092"/>
    </source>
</evidence>
<dbReference type="InterPro" id="IPR001427">
    <property type="entry name" value="RNaseA"/>
</dbReference>
<dbReference type="GO" id="GO:0005576">
    <property type="term" value="C:extracellular region"/>
    <property type="evidence" value="ECO:0007669"/>
    <property type="project" value="UniProtKB-SubCell"/>
</dbReference>
<dbReference type="PROSITE" id="PS00127">
    <property type="entry name" value="RNASE_PANCREATIC"/>
    <property type="match status" value="1"/>
</dbReference>
<dbReference type="SMR" id="E7FH77"/>
<organism evidence="10">
    <name type="scientific">Danio rerio</name>
    <name type="common">Zebrafish</name>
    <name type="synonym">Brachydanio rerio</name>
    <dbReference type="NCBI Taxonomy" id="7955"/>
    <lineage>
        <taxon>Eukaryota</taxon>
        <taxon>Metazoa</taxon>
        <taxon>Chordata</taxon>
        <taxon>Craniata</taxon>
        <taxon>Vertebrata</taxon>
        <taxon>Euteleostomi</taxon>
        <taxon>Actinopterygii</taxon>
        <taxon>Neopterygii</taxon>
        <taxon>Teleostei</taxon>
        <taxon>Ostariophysi</taxon>
        <taxon>Cypriniformes</taxon>
        <taxon>Danionidae</taxon>
        <taxon>Danioninae</taxon>
        <taxon>Danio</taxon>
    </lineage>
</organism>
<sequence length="130" mass="14512">MKVPPDVDPRYQKFLRQHVDADMSVQKCDRAMSIKKITAGTGNDCKEVNTFIQATKDRITTVCGDAGTPVNNLFKSNQPFPVVTCKLKSGNRRPNCQYRGTSSTRYIVLGCDKGWPVHYDEGIIDVNRSG</sequence>
<dbReference type="PANTHER" id="PTHR11437">
    <property type="entry name" value="RIBONUCLEASE"/>
    <property type="match status" value="1"/>
</dbReference>
<dbReference type="PANTHER" id="PTHR11437:SF10">
    <property type="entry name" value="ANGIOGENIN-RELATED"/>
    <property type="match status" value="1"/>
</dbReference>
<comment type="similarity">
    <text evidence="2 8">Belongs to the pancreatic ribonuclease family.</text>
</comment>
<comment type="subcellular location">
    <subcellularLocation>
        <location evidence="1">Secreted</location>
    </subcellularLocation>
</comment>
<keyword evidence="4 8" id="KW-0540">Nuclease</keyword>
<dbReference type="GO" id="GO:0003676">
    <property type="term" value="F:nucleic acid binding"/>
    <property type="evidence" value="ECO:0007669"/>
    <property type="project" value="InterPro"/>
</dbReference>
<evidence type="ECO:0000256" key="2">
    <source>
        <dbReference type="ARBA" id="ARBA00005600"/>
    </source>
</evidence>
<evidence type="ECO:0000313" key="10">
    <source>
        <dbReference type="PDB" id="3LJE"/>
    </source>
</evidence>
<evidence type="ECO:0000256" key="5">
    <source>
        <dbReference type="ARBA" id="ARBA00022759"/>
    </source>
</evidence>
<evidence type="ECO:0000256" key="4">
    <source>
        <dbReference type="ARBA" id="ARBA00022722"/>
    </source>
</evidence>
<evidence type="ECO:0000256" key="3">
    <source>
        <dbReference type="ARBA" id="ARBA00022525"/>
    </source>
</evidence>
<dbReference type="EvolutionaryTrace" id="E7FH77"/>
<evidence type="ECO:0000256" key="1">
    <source>
        <dbReference type="ARBA" id="ARBA00004613"/>
    </source>
</evidence>
<evidence type="ECO:0007829" key="11">
    <source>
        <dbReference type="PDB" id="3LJE"/>
    </source>
</evidence>
<dbReference type="PDB" id="3LJE">
    <property type="method" value="X-ray"/>
    <property type="resolution" value="1.80 A"/>
    <property type="chains" value="A=1-130"/>
</dbReference>
<feature type="domain" description="Ribonuclease A-domain" evidence="9">
    <location>
        <begin position="7"/>
        <end position="123"/>
    </location>
</feature>
<evidence type="ECO:0000256" key="8">
    <source>
        <dbReference type="RuleBase" id="RU000651"/>
    </source>
</evidence>
<dbReference type="AlphaFoldDB" id="E7FH77"/>
<name>E7FH77_DANRE</name>
<dbReference type="Pfam" id="PF00074">
    <property type="entry name" value="RnaseA"/>
    <property type="match status" value="1"/>
</dbReference>
<feature type="disulfide bond" evidence="11">
    <location>
        <begin position="28"/>
        <end position="85"/>
    </location>
</feature>
<evidence type="ECO:0000256" key="7">
    <source>
        <dbReference type="ARBA" id="ARBA00023157"/>
    </source>
</evidence>
<dbReference type="GO" id="GO:0004519">
    <property type="term" value="F:endonuclease activity"/>
    <property type="evidence" value="ECO:0007669"/>
    <property type="project" value="UniProtKB-KW"/>
</dbReference>
<dbReference type="PDBsum" id="3LJE"/>
<dbReference type="PRINTS" id="PR00794">
    <property type="entry name" value="RIBONUCLEASE"/>
</dbReference>
<accession>E7FH77</accession>
<feature type="disulfide bond" evidence="11">
    <location>
        <begin position="45"/>
        <end position="96"/>
    </location>
</feature>
<dbReference type="SMART" id="SM00092">
    <property type="entry name" value="RNAse_Pc"/>
    <property type="match status" value="1"/>
</dbReference>
<dbReference type="Gene3D" id="3.10.130.10">
    <property type="entry name" value="Ribonuclease A-like domain"/>
    <property type="match status" value="1"/>
</dbReference>
<dbReference type="InterPro" id="IPR036816">
    <property type="entry name" value="RNaseA-like_dom_sf"/>
</dbReference>
<dbReference type="CDD" id="cd06265">
    <property type="entry name" value="RNase_A_canonical"/>
    <property type="match status" value="1"/>
</dbReference>
<dbReference type="SUPFAM" id="SSF54076">
    <property type="entry name" value="RNase A-like"/>
    <property type="match status" value="1"/>
</dbReference>
<feature type="disulfide bond" evidence="11">
    <location>
        <begin position="63"/>
        <end position="111"/>
    </location>
</feature>
<keyword evidence="5 8" id="KW-0255">Endonuclease</keyword>
<dbReference type="GO" id="GO:0016787">
    <property type="term" value="F:hydrolase activity"/>
    <property type="evidence" value="ECO:0007669"/>
    <property type="project" value="UniProtKB-KW"/>
</dbReference>
<protein>
    <submittedName>
        <fullName evidence="10">Zebrafish RNase5</fullName>
    </submittedName>
</protein>
<keyword evidence="7" id="KW-1015">Disulfide bond</keyword>
<evidence type="ECO:0000256" key="6">
    <source>
        <dbReference type="ARBA" id="ARBA00022801"/>
    </source>
</evidence>
<dbReference type="InterPro" id="IPR023412">
    <property type="entry name" value="RNaseA_domain"/>
</dbReference>
<keyword evidence="10 11" id="KW-0002">3D-structure</keyword>
<reference evidence="10 11" key="1">
    <citation type="journal article" date="2011" name="Biochem. J.">
        <title>A new RNase sheds light on the RNase/angiogenin subfamily from zebrafish.</title>
        <authorList>
            <person name="Pizzo E."/>
            <person name="Merlino A."/>
            <person name="Turano M."/>
            <person name="Russo Krauss I."/>
            <person name="Coscia F."/>
            <person name="Zanfardino A."/>
            <person name="Varcamonti M."/>
            <person name="Furia A."/>
            <person name="Giancola C."/>
            <person name="Mazzarella L."/>
            <person name="Sica F."/>
            <person name="D'Alessio G."/>
        </authorList>
    </citation>
    <scope>X-RAY CRYSTALLOGRAPHY (1.80 ANGSTROMS)</scope>
    <scope>ACTIVE SITE</scope>
</reference>
<keyword evidence="6 8" id="KW-0378">Hydrolase</keyword>
<dbReference type="InterPro" id="IPR023411">
    <property type="entry name" value="RNaseA_AS"/>
</dbReference>
<proteinExistence type="evidence at protein level"/>
<keyword evidence="3" id="KW-0964">Secreted</keyword>